<dbReference type="Gene3D" id="3.40.50.2300">
    <property type="match status" value="1"/>
</dbReference>
<dbReference type="InterPro" id="IPR011006">
    <property type="entry name" value="CheY-like_superfamily"/>
</dbReference>
<keyword evidence="4" id="KW-1185">Reference proteome</keyword>
<dbReference type="PANTHER" id="PTHR44520:SF2">
    <property type="entry name" value="RESPONSE REGULATOR RCP1"/>
    <property type="match status" value="1"/>
</dbReference>
<sequence length="138" mass="16121">MKMVNCILLIDDNVHDNFIHTRTINKIPAAKQVKTVTTGEEALEYLRFSREQPEQYPVPNLIFLDINMPGMNGFDFLERARQEQFFNNDEPILVVMLTSSLNSDDEKRANEQFSREIKEFKNKPLTTEMLTDILGTYF</sequence>
<proteinExistence type="predicted"/>
<feature type="domain" description="Response regulatory" evidence="2">
    <location>
        <begin position="6"/>
        <end position="138"/>
    </location>
</feature>
<dbReference type="PROSITE" id="PS50110">
    <property type="entry name" value="RESPONSE_REGULATORY"/>
    <property type="match status" value="1"/>
</dbReference>
<dbReference type="SUPFAM" id="SSF52172">
    <property type="entry name" value="CheY-like"/>
    <property type="match status" value="1"/>
</dbReference>
<comment type="caution">
    <text evidence="3">The sequence shown here is derived from an EMBL/GenBank/DDBJ whole genome shotgun (WGS) entry which is preliminary data.</text>
</comment>
<dbReference type="RefSeq" id="WP_155168769.1">
    <property type="nucleotide sequence ID" value="NZ_BAAAFL010000006.1"/>
</dbReference>
<evidence type="ECO:0000259" key="2">
    <source>
        <dbReference type="PROSITE" id="PS50110"/>
    </source>
</evidence>
<evidence type="ECO:0000313" key="3">
    <source>
        <dbReference type="EMBL" id="MTI23629.1"/>
    </source>
</evidence>
<keyword evidence="1" id="KW-0597">Phosphoprotein</keyword>
<dbReference type="PANTHER" id="PTHR44520">
    <property type="entry name" value="RESPONSE REGULATOR RCP1-RELATED"/>
    <property type="match status" value="1"/>
</dbReference>
<protein>
    <submittedName>
        <fullName evidence="3">Response regulator</fullName>
    </submittedName>
</protein>
<dbReference type="EMBL" id="SMLW01000258">
    <property type="protein sequence ID" value="MTI23629.1"/>
    <property type="molecule type" value="Genomic_DNA"/>
</dbReference>
<gene>
    <name evidence="3" type="ORF">E1163_01555</name>
</gene>
<dbReference type="InterPro" id="IPR052893">
    <property type="entry name" value="TCS_response_regulator"/>
</dbReference>
<accession>A0ABW9RJS4</accession>
<evidence type="ECO:0000313" key="4">
    <source>
        <dbReference type="Proteomes" id="UP000798808"/>
    </source>
</evidence>
<reference evidence="3 4" key="1">
    <citation type="submission" date="2019-02" db="EMBL/GenBank/DDBJ databases">
        <authorList>
            <person name="Goldberg S.R."/>
            <person name="Haltli B.A."/>
            <person name="Correa H."/>
            <person name="Russell K.G."/>
        </authorList>
    </citation>
    <scope>NUCLEOTIDE SEQUENCE [LARGE SCALE GENOMIC DNA]</scope>
    <source>
        <strain evidence="3 4">JCM 16186</strain>
    </source>
</reference>
<organism evidence="3 4">
    <name type="scientific">Fulvivirga kasyanovii</name>
    <dbReference type="NCBI Taxonomy" id="396812"/>
    <lineage>
        <taxon>Bacteria</taxon>
        <taxon>Pseudomonadati</taxon>
        <taxon>Bacteroidota</taxon>
        <taxon>Cytophagia</taxon>
        <taxon>Cytophagales</taxon>
        <taxon>Fulvivirgaceae</taxon>
        <taxon>Fulvivirga</taxon>
    </lineage>
</organism>
<evidence type="ECO:0000256" key="1">
    <source>
        <dbReference type="PROSITE-ProRule" id="PRU00169"/>
    </source>
</evidence>
<dbReference type="Proteomes" id="UP000798808">
    <property type="component" value="Unassembled WGS sequence"/>
</dbReference>
<dbReference type="Pfam" id="PF00072">
    <property type="entry name" value="Response_reg"/>
    <property type="match status" value="1"/>
</dbReference>
<name>A0ABW9RJS4_9BACT</name>
<dbReference type="SMART" id="SM00448">
    <property type="entry name" value="REC"/>
    <property type="match status" value="1"/>
</dbReference>
<dbReference type="InterPro" id="IPR001789">
    <property type="entry name" value="Sig_transdc_resp-reg_receiver"/>
</dbReference>
<feature type="modified residue" description="4-aspartylphosphate" evidence="1">
    <location>
        <position position="65"/>
    </location>
</feature>